<dbReference type="Pfam" id="PF01476">
    <property type="entry name" value="LysM"/>
    <property type="match status" value="1"/>
</dbReference>
<evidence type="ECO:0000259" key="4">
    <source>
        <dbReference type="PROSITE" id="PS51782"/>
    </source>
</evidence>
<keyword evidence="2" id="KW-0472">Membrane</keyword>
<dbReference type="InterPro" id="IPR011098">
    <property type="entry name" value="G5_dom"/>
</dbReference>
<organism evidence="5">
    <name type="scientific">bioreactor metagenome</name>
    <dbReference type="NCBI Taxonomy" id="1076179"/>
    <lineage>
        <taxon>unclassified sequences</taxon>
        <taxon>metagenomes</taxon>
        <taxon>ecological metagenomes</taxon>
    </lineage>
</organism>
<evidence type="ECO:0000313" key="5">
    <source>
        <dbReference type="EMBL" id="MPM11079.1"/>
    </source>
</evidence>
<dbReference type="InterPro" id="IPR050570">
    <property type="entry name" value="Cell_wall_metabolism_enzyme"/>
</dbReference>
<dbReference type="PROSITE" id="PS51782">
    <property type="entry name" value="LYSM"/>
    <property type="match status" value="1"/>
</dbReference>
<dbReference type="SUPFAM" id="SSF54106">
    <property type="entry name" value="LysM domain"/>
    <property type="match status" value="1"/>
</dbReference>
<dbReference type="InterPro" id="IPR016047">
    <property type="entry name" value="M23ase_b-sheet_dom"/>
</dbReference>
<dbReference type="Gene3D" id="2.20.230.10">
    <property type="entry name" value="Resuscitation-promoting factor rpfb"/>
    <property type="match status" value="1"/>
</dbReference>
<evidence type="ECO:0000256" key="1">
    <source>
        <dbReference type="ARBA" id="ARBA00022729"/>
    </source>
</evidence>
<dbReference type="CDD" id="cd00118">
    <property type="entry name" value="LysM"/>
    <property type="match status" value="1"/>
</dbReference>
<dbReference type="CDD" id="cd12797">
    <property type="entry name" value="M23_peptidase"/>
    <property type="match status" value="1"/>
</dbReference>
<dbReference type="InterPro" id="IPR018392">
    <property type="entry name" value="LysM"/>
</dbReference>
<dbReference type="PANTHER" id="PTHR21666">
    <property type="entry name" value="PEPTIDASE-RELATED"/>
    <property type="match status" value="1"/>
</dbReference>
<accession>A0A644X4W4</accession>
<feature type="domain" description="LysM" evidence="4">
    <location>
        <begin position="197"/>
        <end position="241"/>
    </location>
</feature>
<dbReference type="SMART" id="SM00257">
    <property type="entry name" value="LysM"/>
    <property type="match status" value="1"/>
</dbReference>
<dbReference type="Pfam" id="PF01551">
    <property type="entry name" value="Peptidase_M23"/>
    <property type="match status" value="1"/>
</dbReference>
<protein>
    <recommendedName>
        <fullName evidence="6">Murein hydrolase activator NlpD</fullName>
    </recommendedName>
</protein>
<dbReference type="EMBL" id="VSSQ01001781">
    <property type="protein sequence ID" value="MPM11079.1"/>
    <property type="molecule type" value="Genomic_DNA"/>
</dbReference>
<dbReference type="GO" id="GO:0004222">
    <property type="term" value="F:metalloendopeptidase activity"/>
    <property type="evidence" value="ECO:0007669"/>
    <property type="project" value="TreeGrafter"/>
</dbReference>
<name>A0A644X4W4_9ZZZZ</name>
<dbReference type="AlphaFoldDB" id="A0A644X4W4"/>
<dbReference type="Gene3D" id="2.70.70.10">
    <property type="entry name" value="Glucose Permease (Domain IIA)"/>
    <property type="match status" value="1"/>
</dbReference>
<reference evidence="5" key="1">
    <citation type="submission" date="2019-08" db="EMBL/GenBank/DDBJ databases">
        <authorList>
            <person name="Kucharzyk K."/>
            <person name="Murdoch R.W."/>
            <person name="Higgins S."/>
            <person name="Loffler F."/>
        </authorList>
    </citation>
    <scope>NUCLEOTIDE SEQUENCE</scope>
</reference>
<dbReference type="PROSITE" id="PS51109">
    <property type="entry name" value="G5"/>
    <property type="match status" value="1"/>
</dbReference>
<dbReference type="InterPro" id="IPR036779">
    <property type="entry name" value="LysM_dom_sf"/>
</dbReference>
<dbReference type="Pfam" id="PF07501">
    <property type="entry name" value="G5"/>
    <property type="match status" value="1"/>
</dbReference>
<feature type="domain" description="G5" evidence="3">
    <location>
        <begin position="247"/>
        <end position="328"/>
    </location>
</feature>
<keyword evidence="2" id="KW-1133">Transmembrane helix</keyword>
<evidence type="ECO:0000259" key="3">
    <source>
        <dbReference type="PROSITE" id="PS51109"/>
    </source>
</evidence>
<dbReference type="SUPFAM" id="SSF51261">
    <property type="entry name" value="Duplicated hybrid motif"/>
    <property type="match status" value="1"/>
</dbReference>
<proteinExistence type="predicted"/>
<evidence type="ECO:0008006" key="6">
    <source>
        <dbReference type="Google" id="ProtNLM"/>
    </source>
</evidence>
<keyword evidence="2" id="KW-0812">Transmembrane</keyword>
<keyword evidence="1" id="KW-0732">Signal</keyword>
<dbReference type="SMART" id="SM01208">
    <property type="entry name" value="G5"/>
    <property type="match status" value="1"/>
</dbReference>
<feature type="transmembrane region" description="Helical" evidence="2">
    <location>
        <begin position="24"/>
        <end position="45"/>
    </location>
</feature>
<dbReference type="PANTHER" id="PTHR21666:SF270">
    <property type="entry name" value="MUREIN HYDROLASE ACTIVATOR ENVC"/>
    <property type="match status" value="1"/>
</dbReference>
<evidence type="ECO:0000256" key="2">
    <source>
        <dbReference type="SAM" id="Phobius"/>
    </source>
</evidence>
<dbReference type="Gene3D" id="3.10.350.10">
    <property type="entry name" value="LysM domain"/>
    <property type="match status" value="1"/>
</dbReference>
<comment type="caution">
    <text evidence="5">The sequence shown here is derived from an EMBL/GenBank/DDBJ whole genome shotgun (WGS) entry which is preliminary data.</text>
</comment>
<gene>
    <name evidence="5" type="ORF">SDC9_57417</name>
</gene>
<dbReference type="InterPro" id="IPR011055">
    <property type="entry name" value="Dup_hybrid_motif"/>
</dbReference>
<sequence length="463" mass="50713">MQTFNMKDKLTELISYNRNIKKPMIIFTVTGVVIICTLIVLSFYVPAYAIKINGQNIGVVADPSVFEQAVDSAEMKVSEILGEDYNLESSTDISMTLAAKEQLVSSNEIKDSLIEQVNEIKKSYILTVDGIIIGASEGKSSLQSMLDKIISQYTNENTTYYQFEQDVSITYDYTAANTQSDPAVIYKTLTDNKEEAVLYTVVKGDTYSEIASNNGMQLSELMELNPQASIDRLMIGDVLNIKTAVPFLSVKTVENITYTEDIKSPIEYVADASLYVGNSKTISEGTNGTSQINADITYLNGKEIERKIIKSSVIVEPTKTVVAKGITPRPKTASYGEYIWPVSGVVTSGVGSRYIFGSKNYHGGLDIAAPYGTNVKASDGGRVTFAGWSNSYGNLVIITHENGTQTYYAHNSSLLVSKGEKVYRGQAIAKVGSTGQSTGNHSHFEIRVDGSIRNPYDYLYASR</sequence>